<comment type="subcellular location">
    <subcellularLocation>
        <location evidence="1">Membrane</location>
    </subcellularLocation>
</comment>
<accession>A0AAU9JCG0</accession>
<evidence type="ECO:0000259" key="6">
    <source>
        <dbReference type="Pfam" id="PF01094"/>
    </source>
</evidence>
<dbReference type="Proteomes" id="UP001162131">
    <property type="component" value="Unassembled WGS sequence"/>
</dbReference>
<dbReference type="GO" id="GO:0016020">
    <property type="term" value="C:membrane"/>
    <property type="evidence" value="ECO:0007669"/>
    <property type="project" value="UniProtKB-SubCell"/>
</dbReference>
<dbReference type="Pfam" id="PF01094">
    <property type="entry name" value="ANF_receptor"/>
    <property type="match status" value="2"/>
</dbReference>
<evidence type="ECO:0000256" key="4">
    <source>
        <dbReference type="ARBA" id="ARBA00023136"/>
    </source>
</evidence>
<keyword evidence="2 5" id="KW-0812">Transmembrane</keyword>
<dbReference type="InterPro" id="IPR028082">
    <property type="entry name" value="Peripla_BP_I"/>
</dbReference>
<dbReference type="EMBL" id="CAJZBQ010000034">
    <property type="protein sequence ID" value="CAG9323418.1"/>
    <property type="molecule type" value="Genomic_DNA"/>
</dbReference>
<feature type="transmembrane region" description="Helical" evidence="5">
    <location>
        <begin position="1046"/>
        <end position="1062"/>
    </location>
</feature>
<dbReference type="InterPro" id="IPR001828">
    <property type="entry name" value="ANF_lig-bd_rcpt"/>
</dbReference>
<evidence type="ECO:0000256" key="2">
    <source>
        <dbReference type="ARBA" id="ARBA00022692"/>
    </source>
</evidence>
<keyword evidence="8" id="KW-1185">Reference proteome</keyword>
<gene>
    <name evidence="7" type="ORF">BSTOLATCC_MIC34068</name>
</gene>
<name>A0AAU9JCG0_9CILI</name>
<keyword evidence="3 5" id="KW-1133">Transmembrane helix</keyword>
<proteinExistence type="predicted"/>
<organism evidence="7 8">
    <name type="scientific">Blepharisma stoltei</name>
    <dbReference type="NCBI Taxonomy" id="1481888"/>
    <lineage>
        <taxon>Eukaryota</taxon>
        <taxon>Sar</taxon>
        <taxon>Alveolata</taxon>
        <taxon>Ciliophora</taxon>
        <taxon>Postciliodesmatophora</taxon>
        <taxon>Heterotrichea</taxon>
        <taxon>Heterotrichida</taxon>
        <taxon>Blepharismidae</taxon>
        <taxon>Blepharisma</taxon>
    </lineage>
</organism>
<feature type="transmembrane region" description="Helical" evidence="5">
    <location>
        <begin position="955"/>
        <end position="974"/>
    </location>
</feature>
<dbReference type="Gene3D" id="3.40.50.2300">
    <property type="match status" value="4"/>
</dbReference>
<feature type="transmembrane region" description="Helical" evidence="5">
    <location>
        <begin position="860"/>
        <end position="879"/>
    </location>
</feature>
<dbReference type="AlphaFoldDB" id="A0AAU9JCG0"/>
<feature type="domain" description="Receptor ligand binding region" evidence="6">
    <location>
        <begin position="94"/>
        <end position="238"/>
    </location>
</feature>
<evidence type="ECO:0000256" key="1">
    <source>
        <dbReference type="ARBA" id="ARBA00004370"/>
    </source>
</evidence>
<comment type="caution">
    <text evidence="7">The sequence shown here is derived from an EMBL/GenBank/DDBJ whole genome shotgun (WGS) entry which is preliminary data.</text>
</comment>
<evidence type="ECO:0000256" key="3">
    <source>
        <dbReference type="ARBA" id="ARBA00022989"/>
    </source>
</evidence>
<feature type="transmembrane region" description="Helical" evidence="5">
    <location>
        <begin position="806"/>
        <end position="826"/>
    </location>
</feature>
<evidence type="ECO:0000313" key="8">
    <source>
        <dbReference type="Proteomes" id="UP001162131"/>
    </source>
</evidence>
<feature type="domain" description="Receptor ligand binding region" evidence="6">
    <location>
        <begin position="370"/>
        <end position="690"/>
    </location>
</feature>
<reference evidence="7" key="1">
    <citation type="submission" date="2021-09" db="EMBL/GenBank/DDBJ databases">
        <authorList>
            <consortium name="AG Swart"/>
            <person name="Singh M."/>
            <person name="Singh A."/>
            <person name="Seah K."/>
            <person name="Emmerich C."/>
        </authorList>
    </citation>
    <scope>NUCLEOTIDE SEQUENCE</scope>
    <source>
        <strain evidence="7">ATCC30299</strain>
    </source>
</reference>
<protein>
    <recommendedName>
        <fullName evidence="6">Receptor ligand binding region domain-containing protein</fullName>
    </recommendedName>
</protein>
<feature type="transmembrane region" description="Helical" evidence="5">
    <location>
        <begin position="1068"/>
        <end position="1092"/>
    </location>
</feature>
<dbReference type="SUPFAM" id="SSF53822">
    <property type="entry name" value="Periplasmic binding protein-like I"/>
    <property type="match status" value="2"/>
</dbReference>
<keyword evidence="4 5" id="KW-0472">Membrane</keyword>
<sequence>MLNIIKLKFWILFNFILGQYLNVPILYSQFTPSTIKDIVVNQYFCPGLGFEPCKSNPNAFYIPIEINHINDFEDLIVNRDITYLFDITFSTIMTSHISAYAKQYNFMHLIYGFPPENPRQLTYFSDSQEIIIRDAAVSFVKYFGCQKVVVFLSQELFGMSFKDVSDVEIAYEAVIPSGISYEAISLIVSKEVKPLGVKIIIIATTENISKLLQKAIEEAAMNKEGYVFIFLHQSAWTAYLEGAILIEEYDWIPTGVENYIEILIEGATTFLLKFMNMSLIQGSFSLYSFYGILINQINTERFYLFNIQNNQRVLIGNITNNAVNLQSSPIFPGGTTNSPNKSKLQIPISIAGGASNPDGSTYNFNAICQNGSIYAMNYVNADSDILKNFELVINNIEDCGASYFESEYATDCYTKHSNDLGYFHIPPEPLYMANGILTVFESLNISVPVIGIKSSALMENNYYPQYTSVTFSNAYTARAVALLLSSFGIKKCSLLYLDTSWGQNFKNQFISQAKQYNLEVLNKIQAVPQGYDGTNKTIIQEIVDLKTRYVIMEVSDSENFSIIEAFYDLGMRRGDLYLVLGEGGFSASNSYISSDLYNKITEIGDRALYMSSLTYYGKFGKSIRKAFFEEYRFANDYMCQFYDATYLGAYAIDSMINRGFNVNSQGIEEWIRKIKFTGCSGNVQISKTGADRSTIQVGVYSLRLNSTSWSISLSGINDPTKSVYYESINKILWYADNDDILPSDIIGEDLSCPFKLEEVRQFFHGYLVLIIFGSSFLAFDIYLIYRFFKNSSNNQIPMLIEKVEANIFDYFIYLAMLIECLQYISIGPDLTDILPESLTKFSKISILDIREFIQVDHYKFFYQMIMIHIISTLWLIFLLRKIFDWLRNCKFILISMIIRVGNCFLLTVADIFFLPIIYFLFLDFQCIESIGDTFEKSFLNQDCTIFCWKGEHKNYAASSFVFLYLYLPASLYYRPHWKDLFEDINFHFNEQPTNLIVKSFLQIVLVILSTTLLPYSRIVFNICYAAIIAVFGIFTLLKMPFNYGRASLWYSIFIFGCVWLWICCEIAKFNIIFAQCALGIGWLLLGLIGNIYQKLKLPSFLEDPKGQDILKLFKFQLSRNSPSEAGIQNTVKYHYASQDNQDNNQINEIFSLEISD</sequence>
<feature type="transmembrane region" description="Helical" evidence="5">
    <location>
        <begin position="891"/>
        <end position="921"/>
    </location>
</feature>
<evidence type="ECO:0000256" key="5">
    <source>
        <dbReference type="SAM" id="Phobius"/>
    </source>
</evidence>
<feature type="transmembrane region" description="Helical" evidence="5">
    <location>
        <begin position="1018"/>
        <end position="1037"/>
    </location>
</feature>
<evidence type="ECO:0000313" key="7">
    <source>
        <dbReference type="EMBL" id="CAG9323418.1"/>
    </source>
</evidence>
<feature type="transmembrane region" description="Helical" evidence="5">
    <location>
        <begin position="763"/>
        <end position="785"/>
    </location>
</feature>